<dbReference type="PATRIC" id="fig|408015.6.peg.4833"/>
<keyword evidence="2" id="KW-1185">Reference proteome</keyword>
<dbReference type="EMBL" id="CP009922">
    <property type="protein sequence ID" value="AKG46158.1"/>
    <property type="molecule type" value="Genomic_DNA"/>
</dbReference>
<dbReference type="Proteomes" id="UP000034034">
    <property type="component" value="Chromosome"/>
</dbReference>
<dbReference type="AlphaFoldDB" id="A0A0F7FZA9"/>
<dbReference type="HOGENOM" id="CLU_3240504_0_0_11"/>
<protein>
    <submittedName>
        <fullName evidence="1">Uncharacterized protein</fullName>
    </submittedName>
</protein>
<dbReference type="KEGG" id="sxi:SXIM_47740"/>
<proteinExistence type="predicted"/>
<reference evidence="1" key="1">
    <citation type="submission" date="2019-08" db="EMBL/GenBank/DDBJ databases">
        <title>Complete genome sequence of a mangrove-derived Streptomyces xiamenensis.</title>
        <authorList>
            <person name="Xu J."/>
        </authorList>
    </citation>
    <scope>NUCLEOTIDE SEQUENCE</scope>
    <source>
        <strain evidence="1">318</strain>
    </source>
</reference>
<accession>A0A0F7FZA9</accession>
<evidence type="ECO:0000313" key="2">
    <source>
        <dbReference type="Proteomes" id="UP000034034"/>
    </source>
</evidence>
<gene>
    <name evidence="1" type="ORF">SXIM_47740</name>
</gene>
<organism evidence="1 2">
    <name type="scientific">Streptomyces xiamenensis</name>
    <dbReference type="NCBI Taxonomy" id="408015"/>
    <lineage>
        <taxon>Bacteria</taxon>
        <taxon>Bacillati</taxon>
        <taxon>Actinomycetota</taxon>
        <taxon>Actinomycetes</taxon>
        <taxon>Kitasatosporales</taxon>
        <taxon>Streptomycetaceae</taxon>
        <taxon>Streptomyces</taxon>
    </lineage>
</organism>
<name>A0A0F7FZA9_9ACTN</name>
<sequence length="43" mass="4314">MPGGQPAVPRGALPRVPRCPPGAVTVLIHPVMVPGMASDPSAE</sequence>
<evidence type="ECO:0000313" key="1">
    <source>
        <dbReference type="EMBL" id="AKG46158.1"/>
    </source>
</evidence>